<reference evidence="1" key="1">
    <citation type="submission" date="2018-02" db="EMBL/GenBank/DDBJ databases">
        <title>Rhizophora mucronata_Transcriptome.</title>
        <authorList>
            <person name="Meera S.P."/>
            <person name="Sreeshan A."/>
            <person name="Augustine A."/>
        </authorList>
    </citation>
    <scope>NUCLEOTIDE SEQUENCE</scope>
    <source>
        <tissue evidence="1">Leaf</tissue>
    </source>
</reference>
<sequence length="38" mass="4639">MYSNHQQNIRSERPRDETQLFKRMHMRNTCSIVNCNSL</sequence>
<protein>
    <submittedName>
        <fullName evidence="1">Uncharacterized protein</fullName>
    </submittedName>
</protein>
<organism evidence="1">
    <name type="scientific">Rhizophora mucronata</name>
    <name type="common">Asiatic mangrove</name>
    <dbReference type="NCBI Taxonomy" id="61149"/>
    <lineage>
        <taxon>Eukaryota</taxon>
        <taxon>Viridiplantae</taxon>
        <taxon>Streptophyta</taxon>
        <taxon>Embryophyta</taxon>
        <taxon>Tracheophyta</taxon>
        <taxon>Spermatophyta</taxon>
        <taxon>Magnoliopsida</taxon>
        <taxon>eudicotyledons</taxon>
        <taxon>Gunneridae</taxon>
        <taxon>Pentapetalae</taxon>
        <taxon>rosids</taxon>
        <taxon>fabids</taxon>
        <taxon>Malpighiales</taxon>
        <taxon>Rhizophoraceae</taxon>
        <taxon>Rhizophora</taxon>
    </lineage>
</organism>
<evidence type="ECO:0000313" key="1">
    <source>
        <dbReference type="EMBL" id="MBX63925.1"/>
    </source>
</evidence>
<dbReference type="EMBL" id="GGEC01083441">
    <property type="protein sequence ID" value="MBX63925.1"/>
    <property type="molecule type" value="Transcribed_RNA"/>
</dbReference>
<accession>A0A2P2QAC6</accession>
<name>A0A2P2QAC6_RHIMU</name>
<proteinExistence type="predicted"/>
<dbReference type="AlphaFoldDB" id="A0A2P2QAC6"/>